<dbReference type="GO" id="GO:0010181">
    <property type="term" value="F:FMN binding"/>
    <property type="evidence" value="ECO:0007669"/>
    <property type="project" value="TreeGrafter"/>
</dbReference>
<keyword evidence="3" id="KW-1185">Reference proteome</keyword>
<protein>
    <submittedName>
        <fullName evidence="2">NADPH-dependent oxidoreductase</fullName>
    </submittedName>
</protein>
<dbReference type="PANTHER" id="PTHR30543:SF21">
    <property type="entry name" value="NAD(P)H-DEPENDENT FMN REDUCTASE LOT6"/>
    <property type="match status" value="1"/>
</dbReference>
<dbReference type="InterPro" id="IPR005025">
    <property type="entry name" value="FMN_Rdtase-like_dom"/>
</dbReference>
<dbReference type="InterPro" id="IPR050712">
    <property type="entry name" value="NAD(P)H-dep_reductase"/>
</dbReference>
<dbReference type="PANTHER" id="PTHR30543">
    <property type="entry name" value="CHROMATE REDUCTASE"/>
    <property type="match status" value="1"/>
</dbReference>
<dbReference type="AlphaFoldDB" id="A0A4Q1D5E4"/>
<dbReference type="SUPFAM" id="SSF52218">
    <property type="entry name" value="Flavoproteins"/>
    <property type="match status" value="1"/>
</dbReference>
<sequence length="189" mass="20850">MNTTVHLVALCGSLRKNSFNGFLLQNALKLLPEGVTMEIVSIADLPHYNQDEDTPAKPERPQQVVAFRNKLAAADGFLIASPEYNYSIPGALKNAIDWASRGKDSPLLQKPVALIGATTSLWGTVRMQLAFQPVFLTLSMKPALKPEVLVADAAKRFDDRGNLTDDMARDLLRQKIEALHQLVLQSRQS</sequence>
<name>A0A4Q1D5E4_9BACT</name>
<evidence type="ECO:0000313" key="3">
    <source>
        <dbReference type="Proteomes" id="UP000290545"/>
    </source>
</evidence>
<organism evidence="2 3">
    <name type="scientific">Filimonas effusa</name>
    <dbReference type="NCBI Taxonomy" id="2508721"/>
    <lineage>
        <taxon>Bacteria</taxon>
        <taxon>Pseudomonadati</taxon>
        <taxon>Bacteroidota</taxon>
        <taxon>Chitinophagia</taxon>
        <taxon>Chitinophagales</taxon>
        <taxon>Chitinophagaceae</taxon>
        <taxon>Filimonas</taxon>
    </lineage>
</organism>
<reference evidence="2 3" key="1">
    <citation type="submission" date="2019-01" db="EMBL/GenBank/DDBJ databases">
        <title>Filimonas sp. strain TTM-71.</title>
        <authorList>
            <person name="Chen W.-M."/>
        </authorList>
    </citation>
    <scope>NUCLEOTIDE SEQUENCE [LARGE SCALE GENOMIC DNA]</scope>
    <source>
        <strain evidence="2 3">TTM-71</strain>
    </source>
</reference>
<dbReference type="GO" id="GO:0016491">
    <property type="term" value="F:oxidoreductase activity"/>
    <property type="evidence" value="ECO:0007669"/>
    <property type="project" value="InterPro"/>
</dbReference>
<dbReference type="RefSeq" id="WP_129004721.1">
    <property type="nucleotide sequence ID" value="NZ_SDHZ01000002.1"/>
</dbReference>
<gene>
    <name evidence="2" type="ORF">ESB13_16440</name>
</gene>
<dbReference type="Pfam" id="PF03358">
    <property type="entry name" value="FMN_red"/>
    <property type="match status" value="1"/>
</dbReference>
<accession>A0A4Q1D5E4</accession>
<dbReference type="OrthoDB" id="9812295at2"/>
<evidence type="ECO:0000313" key="2">
    <source>
        <dbReference type="EMBL" id="RXK83669.1"/>
    </source>
</evidence>
<dbReference type="Proteomes" id="UP000290545">
    <property type="component" value="Unassembled WGS sequence"/>
</dbReference>
<comment type="caution">
    <text evidence="2">The sequence shown here is derived from an EMBL/GenBank/DDBJ whole genome shotgun (WGS) entry which is preliminary data.</text>
</comment>
<feature type="domain" description="NADPH-dependent FMN reductase-like" evidence="1">
    <location>
        <begin position="7"/>
        <end position="153"/>
    </location>
</feature>
<dbReference type="GO" id="GO:0005829">
    <property type="term" value="C:cytosol"/>
    <property type="evidence" value="ECO:0007669"/>
    <property type="project" value="TreeGrafter"/>
</dbReference>
<dbReference type="EMBL" id="SDHZ01000002">
    <property type="protein sequence ID" value="RXK83669.1"/>
    <property type="molecule type" value="Genomic_DNA"/>
</dbReference>
<proteinExistence type="predicted"/>
<dbReference type="Gene3D" id="3.40.50.360">
    <property type="match status" value="1"/>
</dbReference>
<evidence type="ECO:0000259" key="1">
    <source>
        <dbReference type="Pfam" id="PF03358"/>
    </source>
</evidence>
<dbReference type="InterPro" id="IPR029039">
    <property type="entry name" value="Flavoprotein-like_sf"/>
</dbReference>